<comment type="caution">
    <text evidence="2">The sequence shown here is derived from an EMBL/GenBank/DDBJ whole genome shotgun (WGS) entry which is preliminary data.</text>
</comment>
<protein>
    <recommendedName>
        <fullName evidence="4">WD40-like Beta Propeller Repeat</fullName>
    </recommendedName>
</protein>
<name>A0A928BQK7_XYLRU</name>
<organism evidence="2 3">
    <name type="scientific">Xylanibacter ruminicola</name>
    <name type="common">Prevotella ruminicola</name>
    <dbReference type="NCBI Taxonomy" id="839"/>
    <lineage>
        <taxon>Bacteria</taxon>
        <taxon>Pseudomonadati</taxon>
        <taxon>Bacteroidota</taxon>
        <taxon>Bacteroidia</taxon>
        <taxon>Bacteroidales</taxon>
        <taxon>Prevotellaceae</taxon>
        <taxon>Xylanibacter</taxon>
    </lineage>
</organism>
<evidence type="ECO:0000256" key="1">
    <source>
        <dbReference type="SAM" id="SignalP"/>
    </source>
</evidence>
<reference evidence="2" key="1">
    <citation type="submission" date="2019-04" db="EMBL/GenBank/DDBJ databases">
        <title>Evolution of Biomass-Degrading Anaerobic Consortia Revealed by Metagenomics.</title>
        <authorList>
            <person name="Peng X."/>
        </authorList>
    </citation>
    <scope>NUCLEOTIDE SEQUENCE</scope>
    <source>
        <strain evidence="2">SIG141</strain>
    </source>
</reference>
<evidence type="ECO:0008006" key="4">
    <source>
        <dbReference type="Google" id="ProtNLM"/>
    </source>
</evidence>
<proteinExistence type="predicted"/>
<dbReference type="Proteomes" id="UP000763088">
    <property type="component" value="Unassembled WGS sequence"/>
</dbReference>
<evidence type="ECO:0000313" key="3">
    <source>
        <dbReference type="Proteomes" id="UP000763088"/>
    </source>
</evidence>
<keyword evidence="1" id="KW-0732">Signal</keyword>
<gene>
    <name evidence="2" type="ORF">E7102_00340</name>
</gene>
<dbReference type="InterPro" id="IPR011042">
    <property type="entry name" value="6-blade_b-propeller_TolB-like"/>
</dbReference>
<feature type="signal peptide" evidence="1">
    <location>
        <begin position="1"/>
        <end position="19"/>
    </location>
</feature>
<dbReference type="Gene3D" id="2.120.10.30">
    <property type="entry name" value="TolB, C-terminal domain"/>
    <property type="match status" value="1"/>
</dbReference>
<dbReference type="AlphaFoldDB" id="A0A928BQK7"/>
<dbReference type="EMBL" id="SUYD01000001">
    <property type="protein sequence ID" value="MBE6264909.1"/>
    <property type="molecule type" value="Genomic_DNA"/>
</dbReference>
<evidence type="ECO:0000313" key="2">
    <source>
        <dbReference type="EMBL" id="MBE6264909.1"/>
    </source>
</evidence>
<dbReference type="SUPFAM" id="SSF82171">
    <property type="entry name" value="DPP6 N-terminal domain-like"/>
    <property type="match status" value="1"/>
</dbReference>
<accession>A0A928BQK7</accession>
<sequence length="996" mass="113717">MRNRIVILLLSMMPCMAWGQTQTYFQYKTDDATLVFFDKNQSRYIPHMIRMYQNGKALHKQIWTTDSVYQPESTLLLLTDWEDDGNGGATPLPRSLIQIGMAPLNMSYYINPSSERYRQLFKHEYTHIVMTDKYNRRDLNWRKFFGTKVGTDNTQPISALWSYLSVPRWYAPRWYHEGIACFMETWLGGGVGRALGGYDEMYFRSIINGGEKLFSVVGLETEGSTMDFQVGANAYLYGTRFVNYLTKTYGYDKMIQFYNRTADSKTFFGSQFKKVYGQSLRKVWNDWKIDEKKHQEENLAAIRQYPVTETKPLTPEPLGSVSPFVYDPNTGKAYAAMNAPGKGFAHLTEIDLQTKKQRKLCDIYGIQLYDPAFVALDRNSQRIIYTSNNAKMRGLEIYDIKQDKVVKKKKYQRINNIVYDNTHDCVYGLFSNGGTQTIVRLDRDLENIEAIYAFPFGVSVFDVDISHDGKWLSMTSQGDNGEHTLLMFNTEELAKAIFKPVELITWKDSNLGQFRFSLDDKYLIGSSYYTGVSNLWQINIETREMEMLTNTEIGMFAPVETSPGQLLALQFERDGLRPVTLTREVVKDANAVQLYGQLAYENNREAMEQVGLLKDSLPKTDFGDVYNNITDYNVVKEMHFAGAYPIITGFTDRDSWNNVTPVLGYRFNINDPVGLSSIKLSLGVSPWSNNPWKNRFHADMEWRYYFWTLKAAWNHTNFYDLFGPMRSSRKGYQVSLGYDYTNSLISPYSRSWGFSLGAYGDMDALPLYQEIEVQDVKSMQTASIYGKWSKTRGSLGAVMVEQGYSFGLQGYGYLAGGHVYPSIEGTADFGTLVPIDRNTSFWLRTAAGHNFGDEKTVFGNTYLGGFRNNRVDNRSAFQYRNSLAIPGADIDAIQAHSYAKATAELNLRPIRLNDFGALFCYPTWIQCSLFGTGLSTWNPGTSQKMYYSTGVQLTTELVFLNYLKTTLSVGYGHLFAPEGFQGGRHGNELMISLKLL</sequence>
<feature type="chain" id="PRO_5037416638" description="WD40-like Beta Propeller Repeat" evidence="1">
    <location>
        <begin position="20"/>
        <end position="996"/>
    </location>
</feature>